<keyword evidence="3" id="KW-1185">Reference proteome</keyword>
<sequence length="72" mass="8661">MKRIHSNLKNLIDQKGISIRQAARDIDYRFDSVRQMYNDEMKMYPRELLEKLCAYFDVGIADLLRYEDEQEG</sequence>
<accession>A0ABV4UY08</accession>
<dbReference type="EMBL" id="JBHDLN010000003">
    <property type="protein sequence ID" value="MFB0841753.1"/>
    <property type="molecule type" value="Genomic_DNA"/>
</dbReference>
<gene>
    <name evidence="2" type="ORF">ACEU3E_06210</name>
</gene>
<dbReference type="InterPro" id="IPR001387">
    <property type="entry name" value="Cro/C1-type_HTH"/>
</dbReference>
<proteinExistence type="predicted"/>
<reference evidence="2 3" key="1">
    <citation type="submission" date="2024-09" db="EMBL/GenBank/DDBJ databases">
        <authorList>
            <person name="Makale K.P.P."/>
            <person name="Makhzoum A."/>
            <person name="Rantong G."/>
            <person name="Rahube T.O."/>
        </authorList>
    </citation>
    <scope>NUCLEOTIDE SEQUENCE [LARGE SCALE GENOMIC DNA]</scope>
    <source>
        <strain evidence="2 3">KM_D13</strain>
    </source>
</reference>
<evidence type="ECO:0000313" key="3">
    <source>
        <dbReference type="Proteomes" id="UP001575622"/>
    </source>
</evidence>
<dbReference type="Gene3D" id="1.10.260.40">
    <property type="entry name" value="lambda repressor-like DNA-binding domains"/>
    <property type="match status" value="1"/>
</dbReference>
<evidence type="ECO:0000259" key="1">
    <source>
        <dbReference type="Pfam" id="PF13443"/>
    </source>
</evidence>
<dbReference type="CDD" id="cd00093">
    <property type="entry name" value="HTH_XRE"/>
    <property type="match status" value="1"/>
</dbReference>
<dbReference type="Pfam" id="PF13443">
    <property type="entry name" value="HTH_26"/>
    <property type="match status" value="1"/>
</dbReference>
<comment type="caution">
    <text evidence="2">The sequence shown here is derived from an EMBL/GenBank/DDBJ whole genome shotgun (WGS) entry which is preliminary data.</text>
</comment>
<evidence type="ECO:0000313" key="2">
    <source>
        <dbReference type="EMBL" id="MFB0841753.1"/>
    </source>
</evidence>
<dbReference type="InterPro" id="IPR010982">
    <property type="entry name" value="Lambda_DNA-bd_dom_sf"/>
</dbReference>
<dbReference type="Proteomes" id="UP001575622">
    <property type="component" value="Unassembled WGS sequence"/>
</dbReference>
<organism evidence="2 3">
    <name type="scientific">Paenibacillus oleatilyticus</name>
    <dbReference type="NCBI Taxonomy" id="2594886"/>
    <lineage>
        <taxon>Bacteria</taxon>
        <taxon>Bacillati</taxon>
        <taxon>Bacillota</taxon>
        <taxon>Bacilli</taxon>
        <taxon>Bacillales</taxon>
        <taxon>Paenibacillaceae</taxon>
        <taxon>Paenibacillus</taxon>
    </lineage>
</organism>
<feature type="domain" description="HTH cro/C1-type" evidence="1">
    <location>
        <begin position="7"/>
        <end position="69"/>
    </location>
</feature>
<protein>
    <submittedName>
        <fullName evidence="2">Helix-turn-helix domain-containing protein</fullName>
    </submittedName>
</protein>
<name>A0ABV4UY08_9BACL</name>
<dbReference type="SUPFAM" id="SSF47413">
    <property type="entry name" value="lambda repressor-like DNA-binding domains"/>
    <property type="match status" value="1"/>
</dbReference>
<dbReference type="RefSeq" id="WP_373949361.1">
    <property type="nucleotide sequence ID" value="NZ_JBHDLN010000003.1"/>
</dbReference>